<evidence type="ECO:0000256" key="3">
    <source>
        <dbReference type="ARBA" id="ARBA00023125"/>
    </source>
</evidence>
<keyword evidence="7" id="KW-1185">Reference proteome</keyword>
<dbReference type="SUPFAM" id="SSF53850">
    <property type="entry name" value="Periplasmic binding protein-like II"/>
    <property type="match status" value="1"/>
</dbReference>
<dbReference type="InterPro" id="IPR036388">
    <property type="entry name" value="WH-like_DNA-bd_sf"/>
</dbReference>
<comment type="caution">
    <text evidence="6">The sequence shown here is derived from an EMBL/GenBank/DDBJ whole genome shotgun (WGS) entry which is preliminary data.</text>
</comment>
<proteinExistence type="inferred from homology"/>
<keyword evidence="4" id="KW-0804">Transcription</keyword>
<keyword evidence="2" id="KW-0805">Transcription regulation</keyword>
<dbReference type="Gene3D" id="3.40.190.290">
    <property type="match status" value="1"/>
</dbReference>
<dbReference type="InterPro" id="IPR036390">
    <property type="entry name" value="WH_DNA-bd_sf"/>
</dbReference>
<dbReference type="SUPFAM" id="SSF46785">
    <property type="entry name" value="Winged helix' DNA-binding domain"/>
    <property type="match status" value="1"/>
</dbReference>
<dbReference type="PROSITE" id="PS50931">
    <property type="entry name" value="HTH_LYSR"/>
    <property type="match status" value="1"/>
</dbReference>
<dbReference type="Gene3D" id="1.10.10.10">
    <property type="entry name" value="Winged helix-like DNA-binding domain superfamily/Winged helix DNA-binding domain"/>
    <property type="match status" value="1"/>
</dbReference>
<comment type="similarity">
    <text evidence="1">Belongs to the LysR transcriptional regulatory family.</text>
</comment>
<dbReference type="PANTHER" id="PTHR30537">
    <property type="entry name" value="HTH-TYPE TRANSCRIPTIONAL REGULATOR"/>
    <property type="match status" value="1"/>
</dbReference>
<sequence length="302" mass="33559">MIKVEDLQLMAALAQSSSLSEAARSLNLTPSALSMRLRSLETSLGVALATRTARRLSLTADGEALAQEAQGLLGRIEQLPEMFQRNEQRLSGSLKIAAPFGYGRQCIAPLLVRFARLHPELKLQLDLRETPWPDRHDADIVVHIGSVRDSSWVARTIADNERWVCASPAYIKKNGMPQTPRDLLQHACICIRENDEDVSLWHFRREKADAEIRFGARESLRIHPALLTNDGGTARYWAEQGLGLVLRSQWDVEAAVGQGKLIRVLAAWQFDPAPLMIMVPSRKGLPARVRAAMDFLAAELSA</sequence>
<evidence type="ECO:0000256" key="1">
    <source>
        <dbReference type="ARBA" id="ARBA00009437"/>
    </source>
</evidence>
<dbReference type="InterPro" id="IPR058163">
    <property type="entry name" value="LysR-type_TF_proteobact-type"/>
</dbReference>
<dbReference type="Proteomes" id="UP001629246">
    <property type="component" value="Unassembled WGS sequence"/>
</dbReference>
<dbReference type="PANTHER" id="PTHR30537:SF5">
    <property type="entry name" value="HTH-TYPE TRANSCRIPTIONAL ACTIVATOR TTDR-RELATED"/>
    <property type="match status" value="1"/>
</dbReference>
<dbReference type="InterPro" id="IPR005119">
    <property type="entry name" value="LysR_subst-bd"/>
</dbReference>
<name>A0ABW9AAC6_9BURK</name>
<protein>
    <submittedName>
        <fullName evidence="6">LysR family transcriptional regulator</fullName>
    </submittedName>
</protein>
<evidence type="ECO:0000313" key="6">
    <source>
        <dbReference type="EMBL" id="MFL9925184.1"/>
    </source>
</evidence>
<evidence type="ECO:0000256" key="4">
    <source>
        <dbReference type="ARBA" id="ARBA00023163"/>
    </source>
</evidence>
<organism evidence="6 7">
    <name type="scientific">Herbaspirillum lusitanum</name>
    <dbReference type="NCBI Taxonomy" id="213312"/>
    <lineage>
        <taxon>Bacteria</taxon>
        <taxon>Pseudomonadati</taxon>
        <taxon>Pseudomonadota</taxon>
        <taxon>Betaproteobacteria</taxon>
        <taxon>Burkholderiales</taxon>
        <taxon>Oxalobacteraceae</taxon>
        <taxon>Herbaspirillum</taxon>
    </lineage>
</organism>
<evidence type="ECO:0000256" key="2">
    <source>
        <dbReference type="ARBA" id="ARBA00023015"/>
    </source>
</evidence>
<gene>
    <name evidence="6" type="ORF">PQR62_12980</name>
</gene>
<dbReference type="InterPro" id="IPR000847">
    <property type="entry name" value="LysR_HTH_N"/>
</dbReference>
<dbReference type="Pfam" id="PF03466">
    <property type="entry name" value="LysR_substrate"/>
    <property type="match status" value="1"/>
</dbReference>
<evidence type="ECO:0000313" key="7">
    <source>
        <dbReference type="Proteomes" id="UP001629246"/>
    </source>
</evidence>
<reference evidence="6 7" key="1">
    <citation type="journal article" date="2024" name="Chem. Sci.">
        <title>Discovery of megapolipeptins by genome mining of a Burkholderiales bacteria collection.</title>
        <authorList>
            <person name="Paulo B.S."/>
            <person name="Recchia M.J.J."/>
            <person name="Lee S."/>
            <person name="Fergusson C.H."/>
            <person name="Romanowski S.B."/>
            <person name="Hernandez A."/>
            <person name="Krull N."/>
            <person name="Liu D.Y."/>
            <person name="Cavanagh H."/>
            <person name="Bos A."/>
            <person name="Gray C.A."/>
            <person name="Murphy B.T."/>
            <person name="Linington R.G."/>
            <person name="Eustaquio A.S."/>
        </authorList>
    </citation>
    <scope>NUCLEOTIDE SEQUENCE [LARGE SCALE GENOMIC DNA]</scope>
    <source>
        <strain evidence="6 7">RL21-008-BIB-A</strain>
    </source>
</reference>
<evidence type="ECO:0000259" key="5">
    <source>
        <dbReference type="PROSITE" id="PS50931"/>
    </source>
</evidence>
<keyword evidence="3" id="KW-0238">DNA-binding</keyword>
<dbReference type="Pfam" id="PF00126">
    <property type="entry name" value="HTH_1"/>
    <property type="match status" value="1"/>
</dbReference>
<dbReference type="EMBL" id="JAQQFM010000005">
    <property type="protein sequence ID" value="MFL9925184.1"/>
    <property type="molecule type" value="Genomic_DNA"/>
</dbReference>
<accession>A0ABW9AAC6</accession>
<feature type="domain" description="HTH lysR-type" evidence="5">
    <location>
        <begin position="2"/>
        <end position="59"/>
    </location>
</feature>
<dbReference type="RefSeq" id="WP_408158366.1">
    <property type="nucleotide sequence ID" value="NZ_JAQQFM010000005.1"/>
</dbReference>